<dbReference type="Pfam" id="PF00171">
    <property type="entry name" value="Aldedh"/>
    <property type="match status" value="1"/>
</dbReference>
<dbReference type="SUPFAM" id="SSF53720">
    <property type="entry name" value="ALDH-like"/>
    <property type="match status" value="1"/>
</dbReference>
<dbReference type="InterPro" id="IPR003923">
    <property type="entry name" value="TAF10"/>
</dbReference>
<dbReference type="Gene3D" id="1.20.1090.10">
    <property type="entry name" value="Dehydroquinate synthase-like - alpha domain"/>
    <property type="match status" value="1"/>
</dbReference>
<dbReference type="PROSITE" id="PS00913">
    <property type="entry name" value="ADH_IRON_1"/>
    <property type="match status" value="1"/>
</dbReference>
<dbReference type="CDD" id="cd07982">
    <property type="entry name" value="HFD_TAF10"/>
    <property type="match status" value="1"/>
</dbReference>
<dbReference type="Pfam" id="PF25137">
    <property type="entry name" value="ADH_Fe_C"/>
    <property type="match status" value="1"/>
</dbReference>
<dbReference type="InterPro" id="IPR056798">
    <property type="entry name" value="ADH_Fe_C"/>
</dbReference>
<dbReference type="InterPro" id="IPR015590">
    <property type="entry name" value="Aldehyde_DH_dom"/>
</dbReference>
<dbReference type="InterPro" id="IPR016163">
    <property type="entry name" value="Ald_DH_C"/>
</dbReference>
<dbReference type="PANTHER" id="PTHR11496:SF83">
    <property type="entry name" value="HYDROXYACID-OXOACID TRANSHYDROGENASE, MITOCHONDRIAL"/>
    <property type="match status" value="1"/>
</dbReference>
<evidence type="ECO:0000259" key="4">
    <source>
        <dbReference type="Pfam" id="PF25137"/>
    </source>
</evidence>
<dbReference type="SUPFAM" id="SSF56796">
    <property type="entry name" value="Dehydroquinate synthase-like"/>
    <property type="match status" value="1"/>
</dbReference>
<dbReference type="Pfam" id="PF00465">
    <property type="entry name" value="Fe-ADH"/>
    <property type="match status" value="1"/>
</dbReference>
<accession>A0A699ZL60</accession>
<comment type="caution">
    <text evidence="5">The sequence shown here is derived from an EMBL/GenBank/DDBJ whole genome shotgun (WGS) entry which is preliminary data.</text>
</comment>
<dbReference type="GO" id="GO:0016620">
    <property type="term" value="F:oxidoreductase activity, acting on the aldehyde or oxo group of donors, NAD or NADP as acceptor"/>
    <property type="evidence" value="ECO:0007669"/>
    <property type="project" value="InterPro"/>
</dbReference>
<dbReference type="EMBL" id="BLLF01001009">
    <property type="protein sequence ID" value="GFH16522.1"/>
    <property type="molecule type" value="Genomic_DNA"/>
</dbReference>
<dbReference type="PANTHER" id="PTHR11496">
    <property type="entry name" value="ALCOHOL DEHYDROGENASE"/>
    <property type="match status" value="1"/>
</dbReference>
<dbReference type="PRINTS" id="PR01443">
    <property type="entry name" value="TFIID30KDSUB"/>
</dbReference>
<protein>
    <recommendedName>
        <fullName evidence="7">Aldehyde-alcohol dehydrogenase</fullName>
    </recommendedName>
</protein>
<dbReference type="CDD" id="cd08178">
    <property type="entry name" value="AAD_C"/>
    <property type="match status" value="1"/>
</dbReference>
<keyword evidence="6" id="KW-1185">Reference proteome</keyword>
<organism evidence="5 6">
    <name type="scientific">Haematococcus lacustris</name>
    <name type="common">Green alga</name>
    <name type="synonym">Haematococcus pluvialis</name>
    <dbReference type="NCBI Taxonomy" id="44745"/>
    <lineage>
        <taxon>Eukaryota</taxon>
        <taxon>Viridiplantae</taxon>
        <taxon>Chlorophyta</taxon>
        <taxon>core chlorophytes</taxon>
        <taxon>Chlorophyceae</taxon>
        <taxon>CS clade</taxon>
        <taxon>Chlamydomonadales</taxon>
        <taxon>Haematococcaceae</taxon>
        <taxon>Haematococcus</taxon>
    </lineage>
</organism>
<evidence type="ECO:0000259" key="3">
    <source>
        <dbReference type="Pfam" id="PF00465"/>
    </source>
</evidence>
<dbReference type="GO" id="GO:0046872">
    <property type="term" value="F:metal ion binding"/>
    <property type="evidence" value="ECO:0007669"/>
    <property type="project" value="InterPro"/>
</dbReference>
<evidence type="ECO:0000313" key="5">
    <source>
        <dbReference type="EMBL" id="GFH16522.1"/>
    </source>
</evidence>
<dbReference type="GO" id="GO:0004022">
    <property type="term" value="F:alcohol dehydrogenase (NAD+) activity"/>
    <property type="evidence" value="ECO:0007669"/>
    <property type="project" value="InterPro"/>
</dbReference>
<dbReference type="PROSITE" id="PS00060">
    <property type="entry name" value="ADH_IRON_2"/>
    <property type="match status" value="1"/>
</dbReference>
<feature type="domain" description="Fe-containing alcohol dehydrogenase-like C-terminal" evidence="4">
    <location>
        <begin position="879"/>
        <end position="1093"/>
    </location>
</feature>
<dbReference type="Gene3D" id="3.40.605.10">
    <property type="entry name" value="Aldehyde Dehydrogenase, Chain A, domain 1"/>
    <property type="match status" value="1"/>
</dbReference>
<dbReference type="GO" id="GO:0005739">
    <property type="term" value="C:mitochondrion"/>
    <property type="evidence" value="ECO:0007669"/>
    <property type="project" value="TreeGrafter"/>
</dbReference>
<dbReference type="Pfam" id="PF03540">
    <property type="entry name" value="TAF10"/>
    <property type="match status" value="1"/>
</dbReference>
<dbReference type="InterPro" id="IPR016161">
    <property type="entry name" value="Ald_DH/histidinol_DH"/>
</dbReference>
<evidence type="ECO:0000256" key="1">
    <source>
        <dbReference type="ARBA" id="ARBA00023002"/>
    </source>
</evidence>
<evidence type="ECO:0000259" key="2">
    <source>
        <dbReference type="Pfam" id="PF00171"/>
    </source>
</evidence>
<dbReference type="InterPro" id="IPR016162">
    <property type="entry name" value="Ald_DH_N"/>
</dbReference>
<reference evidence="5 6" key="1">
    <citation type="submission" date="2020-02" db="EMBL/GenBank/DDBJ databases">
        <title>Draft genome sequence of Haematococcus lacustris strain NIES-144.</title>
        <authorList>
            <person name="Morimoto D."/>
            <person name="Nakagawa S."/>
            <person name="Yoshida T."/>
            <person name="Sawayama S."/>
        </authorList>
    </citation>
    <scope>NUCLEOTIDE SEQUENCE [LARGE SCALE GENOMIC DNA]</scope>
    <source>
        <strain evidence="5 6">NIES-144</strain>
    </source>
</reference>
<dbReference type="Proteomes" id="UP000485058">
    <property type="component" value="Unassembled WGS sequence"/>
</dbReference>
<dbReference type="FunFam" id="1.20.1090.10:FF:000001">
    <property type="entry name" value="Aldehyde-alcohol dehydrogenase"/>
    <property type="match status" value="1"/>
</dbReference>
<dbReference type="InterPro" id="IPR034789">
    <property type="entry name" value="AAD_C"/>
</dbReference>
<feature type="domain" description="Alcohol dehydrogenase iron-type/glycerol dehydrogenase GldA" evidence="3">
    <location>
        <begin position="817"/>
        <end position="868"/>
    </location>
</feature>
<gene>
    <name evidence="5" type="ORF">HaLaN_12952</name>
</gene>
<keyword evidence="1" id="KW-0560">Oxidoreductase</keyword>
<dbReference type="Gene3D" id="3.40.50.1970">
    <property type="match status" value="2"/>
</dbReference>
<dbReference type="GO" id="GO:0006352">
    <property type="term" value="P:DNA-templated transcription initiation"/>
    <property type="evidence" value="ECO:0007669"/>
    <property type="project" value="InterPro"/>
</dbReference>
<dbReference type="Gene3D" id="3.40.309.10">
    <property type="entry name" value="Aldehyde Dehydrogenase, Chain A, domain 2"/>
    <property type="match status" value="1"/>
</dbReference>
<dbReference type="InterPro" id="IPR018211">
    <property type="entry name" value="ADH_Fe_CS"/>
</dbReference>
<sequence length="1144" mass="124280">MFPWDAIQTACGRCDRLHKYPQIAAADELMASVRLPDGTEALLEQLDEQPVLVPDELTQHLMRKSGQDCQDARLVRLVGLAAQRFIAEVVHDSLQLYKARLGTASKKNLKDAGYRHTRRVLTTEDVAKALKEWIPSTDIPGGAFPWARPRQLASLICRDISIGILLWHGYLRNHWCKTTSPGFLPWPDASAQGKQAVGDSAWESKMMMNSRRLASANRIQTTVPCKALRGISRGRAFVPSVRAEAAPPAGAATAPAPPAPQVAAPPAHVKADKVRDPVSDDELVKLKGILSRSKAAQAAYSTFTQEQVDTIFKAAALAANQARIPLAKMAVQETGMGVMEDKVIKNHFASEYIYNKYKHTKTCGVVDSDPAGGMYKVAEPIGVVAGIVPTTNPTSTAIFKALLCLKTRNSLILCPHPRAAKCTIAAARIVRDAAVAAGAPADIISFVESPSLPVSQALMAAPEVSLILATGGPAMVRAAYSSGHPSVGVGAGNTPAVIDDTANVQMAVSSVLLSKTFDNGVICASEQSVVVCDKVYDAVRAEFLKRGAYFLTEEDKVKVRAKVIVDGRLNPNIVGQSVEKLAALFDIKVPDGARVIIGEVEVIGKAEPLSEEKLCPVLAMYRAADFEAAASMADQLVTFGGPGHTSVLYTNPLNRAHIDYYGSLMKTVRILVNSPAAQGAIGDLYNFHLDPSLTLGCGSWGSTSVSTNVGPAQLLNIKSVTERRENMLWFRIPPKVYFKGGCLEVALAELRGKNRAFIVTDKPLYDMGYAEKVTKVLDTVNVHHQVMWLMYEVPETKFEGLAMRFMDIRKRVYDVPTLGKKAMMVAIPTTSGTGSEVTPFSVVTDERDGSKYPLADYALTPNMAIVDPQLVLNIPKRLTAWGGVDALTHALESYVSIFATDYTKGLSKEAITLLFKYLPRSYHNGPNDFEAREKVHTAATMAGMAFANAFLGVCHSMAHKLGAAYHVAHGLANASLISHVIRYNATDSPFKQAAFPQYQYPQSKQRYAKVADMLGLGGTTEDEKIILLIQAVEDLKRQVNIPDNLREIIGAEREAEYMASLDHMAEDAFDDQCTGANPRYPLISDLKQMYVDAWTGPILPLKDLSFPPKQAVPGWSELRGDVEAEAPYSAQEFVLSGRRVHSLL</sequence>
<dbReference type="AlphaFoldDB" id="A0A699ZL60"/>
<feature type="domain" description="Aldehyde dehydrogenase" evidence="2">
    <location>
        <begin position="289"/>
        <end position="657"/>
    </location>
</feature>
<dbReference type="InterPro" id="IPR001670">
    <property type="entry name" value="ADH_Fe/GldA"/>
</dbReference>
<evidence type="ECO:0008006" key="7">
    <source>
        <dbReference type="Google" id="ProtNLM"/>
    </source>
</evidence>
<dbReference type="CDD" id="cd07122">
    <property type="entry name" value="ALDH_F20_ACDH"/>
    <property type="match status" value="1"/>
</dbReference>
<evidence type="ECO:0000313" key="6">
    <source>
        <dbReference type="Proteomes" id="UP000485058"/>
    </source>
</evidence>
<name>A0A699ZL60_HAELA</name>
<proteinExistence type="predicted"/>
<dbReference type="InterPro" id="IPR039697">
    <property type="entry name" value="Alcohol_dehydrogenase_Fe"/>
</dbReference>
<dbReference type="GO" id="GO:0005634">
    <property type="term" value="C:nucleus"/>
    <property type="evidence" value="ECO:0007669"/>
    <property type="project" value="InterPro"/>
</dbReference>